<dbReference type="EMBL" id="CP060784">
    <property type="protein sequence ID" value="QNP51457.1"/>
    <property type="molecule type" value="Genomic_DNA"/>
</dbReference>
<gene>
    <name evidence="1" type="ORF">H9L05_15715</name>
</gene>
<dbReference type="Proteomes" id="UP000516093">
    <property type="component" value="Chromosome"/>
</dbReference>
<organism evidence="1 2">
    <name type="scientific">Hymenobacter qilianensis</name>
    <dbReference type="NCBI Taxonomy" id="1385715"/>
    <lineage>
        <taxon>Bacteria</taxon>
        <taxon>Pseudomonadati</taxon>
        <taxon>Bacteroidota</taxon>
        <taxon>Cytophagia</taxon>
        <taxon>Cytophagales</taxon>
        <taxon>Hymenobacteraceae</taxon>
        <taxon>Hymenobacter</taxon>
    </lineage>
</organism>
<evidence type="ECO:0000313" key="2">
    <source>
        <dbReference type="Proteomes" id="UP000516093"/>
    </source>
</evidence>
<evidence type="ECO:0008006" key="3">
    <source>
        <dbReference type="Google" id="ProtNLM"/>
    </source>
</evidence>
<proteinExistence type="predicted"/>
<name>A0A7H0GT41_9BACT</name>
<reference evidence="1 2" key="1">
    <citation type="submission" date="2020-08" db="EMBL/GenBank/DDBJ databases">
        <title>Genome sequence of Hymenobacter qilianensis JCM 19763T.</title>
        <authorList>
            <person name="Hyun D.-W."/>
            <person name="Bae J.-W."/>
        </authorList>
    </citation>
    <scope>NUCLEOTIDE SEQUENCE [LARGE SCALE GENOMIC DNA]</scope>
    <source>
        <strain evidence="1 2">JCM 19763</strain>
    </source>
</reference>
<sequence length="894" mass="99083">MTFTRQNILDTLGKGRYHSCVLTCYSFDFQFFELRVMRQLRAAGIQNILVLTDGPFLEYLASTASGREFQESIGFSIYPIYRTQGVFHPKVSLFFGAKEGLFAIGSGNLTASGMGNNDEAWGCFHVADSAAPNATLFADAWGYVQALTAPLQGMAAVKLTWIKQFTPWLTQLPKAEPGSWRPLDNGLKVALLTNGREGVLQQALVLIGQPVVKRLVTVSPYYDQAGVALSQLRASFPQARLQCVVEHRFGLLPKKLDPQVARGITFHKWKECGPSIADHVTRLHAKLVHFTTDQGEYLLLGSANVTAAGMGGNGVQPANEEASLLLHHLNGQYLVGLGINPTGENKMTLETLQKLKPPLGIEEEGSSSHFAKLPVGIVLAEIEQHTLTLHLAQEPADKYPVTVRLYSKQGFWQASEEPVHLVNPLRLVFPEVPDTVNMVELWDEAQAVVGRQFVQHPANQQQYCPDPNRQKLQLGFDALTDSGLEGFAEVLLDMVDLERSVALTKVGGNEASLKEDTTARVYEKLTPEEFNRQKQEELLQQQRLLNSPEVHISSFLNALSKRLLIGTAAEGYRESNEQGIDTDTDEGDQNTSIDVEEELRKLQAAQNGQRKKSIERFLDRLSKQQTQRLAAAAASEKPQAIRLTPLTLIDYAYFNIALHVAVKYIGNSYLLEKEGRQVKAYFLPDKGEIDDPKTFKGICSLIGNFLLQCTAGKEQYAEPLSEHESQLAEMRQNCFEMSLFLVLNAPWRANETGMRDILLANILHYLRPAGWLIQDLPKHLTKSFEHLLSQAKFGTAAGSVLLYQILPTLGARVQALQAALNLSAGERTFRSALQTQVGDWVFSSKLGICTVGNKYKGANNLAITLLHPGFLAQKEGARGTYRYELMPGTKLLVL</sequence>
<dbReference type="RefSeq" id="WP_187731741.1">
    <property type="nucleotide sequence ID" value="NZ_BMFN01000003.1"/>
</dbReference>
<accession>A0A7H0GT41</accession>
<keyword evidence="2" id="KW-1185">Reference proteome</keyword>
<dbReference type="Gene3D" id="3.30.870.10">
    <property type="entry name" value="Endonuclease Chain A"/>
    <property type="match status" value="2"/>
</dbReference>
<evidence type="ECO:0000313" key="1">
    <source>
        <dbReference type="EMBL" id="QNP51457.1"/>
    </source>
</evidence>
<protein>
    <recommendedName>
        <fullName evidence="3">PLD phosphodiesterase domain-containing protein</fullName>
    </recommendedName>
</protein>
<dbReference type="AlphaFoldDB" id="A0A7H0GT41"/>
<dbReference type="KEGG" id="hqi:H9L05_15715"/>